<evidence type="ECO:0000313" key="5">
    <source>
        <dbReference type="EMBL" id="GIG94470.1"/>
    </source>
</evidence>
<dbReference type="Proteomes" id="UP000621500">
    <property type="component" value="Unassembled WGS sequence"/>
</dbReference>
<reference evidence="5 6" key="1">
    <citation type="submission" date="2021-01" db="EMBL/GenBank/DDBJ databases">
        <title>Whole genome shotgun sequence of Plantactinospora mayteni NBRC 109088.</title>
        <authorList>
            <person name="Komaki H."/>
            <person name="Tamura T."/>
        </authorList>
    </citation>
    <scope>NUCLEOTIDE SEQUENCE [LARGE SCALE GENOMIC DNA]</scope>
    <source>
        <strain evidence="5 6">NBRC 109088</strain>
    </source>
</reference>
<keyword evidence="3" id="KW-0560">Oxidoreductase</keyword>
<dbReference type="Gene3D" id="3.40.50.720">
    <property type="entry name" value="NAD(P)-binding Rossmann-like Domain"/>
    <property type="match status" value="1"/>
</dbReference>
<keyword evidence="2" id="KW-0521">NADP</keyword>
<dbReference type="RefSeq" id="WP_203856097.1">
    <property type="nucleotide sequence ID" value="NZ_BAAAZQ010000002.1"/>
</dbReference>
<keyword evidence="6" id="KW-1185">Reference proteome</keyword>
<protein>
    <submittedName>
        <fullName evidence="5">Short-chain dehydrogenase</fullName>
    </submittedName>
</protein>
<sequence length="233" mass="24817">MNTRVAVVTGANRGLGLEIVRQLAARDLRVVLASRSVERGEAAAAGLGDVADRVTVAPLDVADTTSVTDFVHWLHRHFRRCDVLVNNAAVAIDGGQDASTANLDVVRRTLETNLLGAWLLTQAVVPAMRARRYGRIVNLSSSVGRLTTMVSGIPAYRVSKTALNALTRIFADELAPDGILVNACCPGWVRTDMGGPAATVPVAEASDTPTWLATLPPDGPTGGLYRDRRLLAW</sequence>
<dbReference type="CDD" id="cd05324">
    <property type="entry name" value="carb_red_PTCR-like_SDR_c"/>
    <property type="match status" value="1"/>
</dbReference>
<evidence type="ECO:0000313" key="6">
    <source>
        <dbReference type="Proteomes" id="UP000621500"/>
    </source>
</evidence>
<evidence type="ECO:0000256" key="4">
    <source>
        <dbReference type="RuleBase" id="RU000363"/>
    </source>
</evidence>
<dbReference type="InterPro" id="IPR045313">
    <property type="entry name" value="CBR1-like"/>
</dbReference>
<dbReference type="PRINTS" id="PR00080">
    <property type="entry name" value="SDRFAMILY"/>
</dbReference>
<dbReference type="PANTHER" id="PTHR43963:SF6">
    <property type="entry name" value="CHAIN DEHYDROGENASE FAMILY PROTEIN, PUTATIVE (AFU_ORTHOLOGUE AFUA_3G15350)-RELATED"/>
    <property type="match status" value="1"/>
</dbReference>
<name>A0ABQ4EID0_9ACTN</name>
<dbReference type="PRINTS" id="PR00081">
    <property type="entry name" value="GDHRDH"/>
</dbReference>
<comment type="caution">
    <text evidence="5">The sequence shown here is derived from an EMBL/GenBank/DDBJ whole genome shotgun (WGS) entry which is preliminary data.</text>
</comment>
<dbReference type="InterPro" id="IPR002347">
    <property type="entry name" value="SDR_fam"/>
</dbReference>
<organism evidence="5 6">
    <name type="scientific">Plantactinospora mayteni</name>
    <dbReference type="NCBI Taxonomy" id="566021"/>
    <lineage>
        <taxon>Bacteria</taxon>
        <taxon>Bacillati</taxon>
        <taxon>Actinomycetota</taxon>
        <taxon>Actinomycetes</taxon>
        <taxon>Micromonosporales</taxon>
        <taxon>Micromonosporaceae</taxon>
        <taxon>Plantactinospora</taxon>
    </lineage>
</organism>
<dbReference type="PANTHER" id="PTHR43963">
    <property type="entry name" value="CARBONYL REDUCTASE 1-RELATED"/>
    <property type="match status" value="1"/>
</dbReference>
<accession>A0ABQ4EID0</accession>
<comment type="similarity">
    <text evidence="1 4">Belongs to the short-chain dehydrogenases/reductases (SDR) family.</text>
</comment>
<dbReference type="Pfam" id="PF00106">
    <property type="entry name" value="adh_short"/>
    <property type="match status" value="1"/>
</dbReference>
<proteinExistence type="inferred from homology"/>
<dbReference type="EMBL" id="BONX01000004">
    <property type="protein sequence ID" value="GIG94470.1"/>
    <property type="molecule type" value="Genomic_DNA"/>
</dbReference>
<evidence type="ECO:0000256" key="2">
    <source>
        <dbReference type="ARBA" id="ARBA00022857"/>
    </source>
</evidence>
<evidence type="ECO:0000256" key="1">
    <source>
        <dbReference type="ARBA" id="ARBA00006484"/>
    </source>
</evidence>
<dbReference type="InterPro" id="IPR036291">
    <property type="entry name" value="NAD(P)-bd_dom_sf"/>
</dbReference>
<gene>
    <name evidence="5" type="ORF">Pma05_10430</name>
</gene>
<evidence type="ECO:0000256" key="3">
    <source>
        <dbReference type="ARBA" id="ARBA00023002"/>
    </source>
</evidence>
<dbReference type="SUPFAM" id="SSF51735">
    <property type="entry name" value="NAD(P)-binding Rossmann-fold domains"/>
    <property type="match status" value="1"/>
</dbReference>